<keyword evidence="2" id="KW-0175">Coiled coil</keyword>
<dbReference type="Pfam" id="PF00395">
    <property type="entry name" value="SLH"/>
    <property type="match status" value="1"/>
</dbReference>
<dbReference type="GO" id="GO:0015288">
    <property type="term" value="F:porin activity"/>
    <property type="evidence" value="ECO:0007669"/>
    <property type="project" value="InterPro"/>
</dbReference>
<evidence type="ECO:0000313" key="4">
    <source>
        <dbReference type="EMBL" id="PSJ07343.1"/>
    </source>
</evidence>
<dbReference type="PANTHER" id="PTHR43308:SF1">
    <property type="entry name" value="OUTER MEMBRANE PROTEIN ALPHA"/>
    <property type="match status" value="1"/>
</dbReference>
<dbReference type="InterPro" id="IPR001119">
    <property type="entry name" value="SLH_dom"/>
</dbReference>
<keyword evidence="5" id="KW-1185">Reference proteome</keyword>
<name>A0A2P7N1H7_9CYAN</name>
<proteinExistence type="inferred from homology"/>
<dbReference type="GO" id="GO:0008643">
    <property type="term" value="P:carbohydrate transport"/>
    <property type="evidence" value="ECO:0007669"/>
    <property type="project" value="InterPro"/>
</dbReference>
<dbReference type="NCBIfam" id="NF033921">
    <property type="entry name" value="por_somb"/>
    <property type="match status" value="1"/>
</dbReference>
<dbReference type="EMBL" id="PXXO01000001">
    <property type="protein sequence ID" value="PSJ07343.1"/>
    <property type="molecule type" value="Genomic_DNA"/>
</dbReference>
<feature type="signal peptide" evidence="1">
    <location>
        <begin position="1"/>
        <end position="24"/>
    </location>
</feature>
<dbReference type="Pfam" id="PF04966">
    <property type="entry name" value="OprB"/>
    <property type="match status" value="1"/>
</dbReference>
<comment type="caution">
    <text evidence="4">The sequence shown here is derived from an EMBL/GenBank/DDBJ whole genome shotgun (WGS) entry which is preliminary data.</text>
</comment>
<feature type="coiled-coil region" evidence="2">
    <location>
        <begin position="109"/>
        <end position="154"/>
    </location>
</feature>
<protein>
    <submittedName>
        <fullName evidence="4">Porin</fullName>
    </submittedName>
</protein>
<accession>A0A2P7N1H7</accession>
<feature type="chain" id="PRO_5015022983" evidence="1">
    <location>
        <begin position="25"/>
        <end position="559"/>
    </location>
</feature>
<evidence type="ECO:0000256" key="2">
    <source>
        <dbReference type="SAM" id="Coils"/>
    </source>
</evidence>
<dbReference type="RefSeq" id="WP_106501529.1">
    <property type="nucleotide sequence ID" value="NZ_PXXO01000001.1"/>
</dbReference>
<gene>
    <name evidence="4" type="ORF">C7K55_00980</name>
</gene>
<comment type="similarity">
    <text evidence="1">Belongs to the OprB family.</text>
</comment>
<sequence>MILSKKLLLALAGASISAPLAAPAQEVASLNGSAAINDYMQQQDVDRFRAWESKNQVTSVNQFSDVLPTDWAYQALSNLVEKYGCVAGYPNGKFKGGNAMTRYEAAALLNACLDRITEVTDELQKLLNEFDSELTVLTSRVDGLESKVGQLQAQQFSTTTKLRGETSFIIGGMPSLDSNVPKTVVTPAVSAVRGTKLNAARTAIEACNFGTANCVGGSAAKAAVLSDRPNKTAFNYDLRLSFDTSYTGKDLLRTRLRSGNFSSLPFGSSGQIFKLDKAEQSQGTGTSSNIWVDRLFYTFPVGDEIKLTAGALVRNTEILAFIPSAYKSDILDFFGLAGASGTYNKATGAGFGFNWKQKVEKGKPYVTFDANYISDSGFADSSAIGAFDFDGALNVLSQLGVKGQNWGAAVGYRYGTQGSRMRDPNFALAALPRGASSNSISFAAFWEPMNTAWAPSISLGYGFNAGGGGYEDSQSWMAGFQWKDVFLKGNNAGFAVGQAPFNKDGVAGIDSESWLWEVYYKYQVTDKISVTPAIFWATDYRQNGGNGTYGGVIQTTFRF</sequence>
<feature type="domain" description="SLH" evidence="3">
    <location>
        <begin position="59"/>
        <end position="123"/>
    </location>
</feature>
<dbReference type="PANTHER" id="PTHR43308">
    <property type="entry name" value="OUTER MEMBRANE PROTEIN ALPHA-RELATED"/>
    <property type="match status" value="1"/>
</dbReference>
<dbReference type="Proteomes" id="UP000243002">
    <property type="component" value="Unassembled WGS sequence"/>
</dbReference>
<dbReference type="PROSITE" id="PS51272">
    <property type="entry name" value="SLH"/>
    <property type="match status" value="1"/>
</dbReference>
<evidence type="ECO:0000256" key="1">
    <source>
        <dbReference type="RuleBase" id="RU363072"/>
    </source>
</evidence>
<keyword evidence="1" id="KW-0732">Signal</keyword>
<dbReference type="InterPro" id="IPR007049">
    <property type="entry name" value="Carb-sel_porin_OprB"/>
</dbReference>
<dbReference type="OrthoDB" id="468251at2"/>
<evidence type="ECO:0000259" key="3">
    <source>
        <dbReference type="PROSITE" id="PS51272"/>
    </source>
</evidence>
<dbReference type="InterPro" id="IPR051465">
    <property type="entry name" value="Cell_Envelope_Struct_Comp"/>
</dbReference>
<dbReference type="GO" id="GO:0016020">
    <property type="term" value="C:membrane"/>
    <property type="evidence" value="ECO:0007669"/>
    <property type="project" value="InterPro"/>
</dbReference>
<dbReference type="InterPro" id="IPR047684">
    <property type="entry name" value="Por_som-like"/>
</dbReference>
<dbReference type="AlphaFoldDB" id="A0A2P7N1H7"/>
<reference evidence="4 5" key="1">
    <citation type="journal article" date="2018" name="Environ. Microbiol.">
        <title>Ecological and genomic features of two widespread freshwater picocyanobacteria.</title>
        <authorList>
            <person name="Cabello-Yeves P.J."/>
            <person name="Picazo A."/>
            <person name="Camacho A."/>
            <person name="Callieri C."/>
            <person name="Rosselli R."/>
            <person name="Roda-Garcia J.J."/>
            <person name="Coutinho F.H."/>
            <person name="Rodriguez-Valera F."/>
        </authorList>
    </citation>
    <scope>NUCLEOTIDE SEQUENCE [LARGE SCALE GENOMIC DNA]</scope>
    <source>
        <strain evidence="4 5">Tous</strain>
    </source>
</reference>
<evidence type="ECO:0000313" key="5">
    <source>
        <dbReference type="Proteomes" id="UP000243002"/>
    </source>
</evidence>
<organism evidence="4 5">
    <name type="scientific">Cyanobium usitatum str. Tous</name>
    <dbReference type="NCBI Taxonomy" id="2116684"/>
    <lineage>
        <taxon>Bacteria</taxon>
        <taxon>Bacillati</taxon>
        <taxon>Cyanobacteriota</taxon>
        <taxon>Cyanophyceae</taxon>
        <taxon>Synechococcales</taxon>
        <taxon>Prochlorococcaceae</taxon>
        <taxon>Cyanobium</taxon>
    </lineage>
</organism>